<keyword evidence="3" id="KW-0479">Metal-binding</keyword>
<dbReference type="GO" id="GO:0006633">
    <property type="term" value="P:fatty acid biosynthetic process"/>
    <property type="evidence" value="ECO:0007669"/>
    <property type="project" value="UniProtKB-KW"/>
</dbReference>
<reference evidence="12" key="1">
    <citation type="submission" date="2015-06" db="UniProtKB">
        <authorList>
            <consortium name="EnsemblPlants"/>
        </authorList>
    </citation>
    <scope>IDENTIFICATION</scope>
</reference>
<dbReference type="GO" id="GO:0031408">
    <property type="term" value="P:oxylipin biosynthetic process"/>
    <property type="evidence" value="ECO:0007669"/>
    <property type="project" value="UniProtKB-KW"/>
</dbReference>
<dbReference type="GO" id="GO:0034440">
    <property type="term" value="P:lipid oxidation"/>
    <property type="evidence" value="ECO:0007669"/>
    <property type="project" value="InterPro"/>
</dbReference>
<dbReference type="PROSITE" id="PS50095">
    <property type="entry name" value="PLAT"/>
    <property type="match status" value="1"/>
</dbReference>
<evidence type="ECO:0000256" key="2">
    <source>
        <dbReference type="ARBA" id="ARBA00022516"/>
    </source>
</evidence>
<keyword evidence="2" id="KW-0444">Lipid biosynthesis</keyword>
<organism evidence="12">
    <name type="scientific">Aegilops tauschii</name>
    <name type="common">Tausch's goatgrass</name>
    <name type="synonym">Aegilops squarrosa</name>
    <dbReference type="NCBI Taxonomy" id="37682"/>
    <lineage>
        <taxon>Eukaryota</taxon>
        <taxon>Viridiplantae</taxon>
        <taxon>Streptophyta</taxon>
        <taxon>Embryophyta</taxon>
        <taxon>Tracheophyta</taxon>
        <taxon>Spermatophyta</taxon>
        <taxon>Magnoliopsida</taxon>
        <taxon>Liliopsida</taxon>
        <taxon>Poales</taxon>
        <taxon>Poaceae</taxon>
        <taxon>BOP clade</taxon>
        <taxon>Pooideae</taxon>
        <taxon>Triticodae</taxon>
        <taxon>Triticeae</taxon>
        <taxon>Triticinae</taxon>
        <taxon>Aegilops</taxon>
    </lineage>
</organism>
<keyword evidence="4" id="KW-0925">Oxylipin biosynthesis</keyword>
<feature type="compositionally biased region" description="Low complexity" evidence="11">
    <location>
        <begin position="20"/>
        <end position="45"/>
    </location>
</feature>
<dbReference type="PROSITE" id="PS51393">
    <property type="entry name" value="LIPOXYGENASE_3"/>
    <property type="match status" value="2"/>
</dbReference>
<evidence type="ECO:0000256" key="10">
    <source>
        <dbReference type="PROSITE-ProRule" id="PRU00152"/>
    </source>
</evidence>
<dbReference type="SMART" id="SM00308">
    <property type="entry name" value="LH2"/>
    <property type="match status" value="1"/>
</dbReference>
<evidence type="ECO:0000256" key="4">
    <source>
        <dbReference type="ARBA" id="ARBA00022767"/>
    </source>
</evidence>
<dbReference type="Gene3D" id="2.60.60.20">
    <property type="entry name" value="PLAT/LH2 domain"/>
    <property type="match status" value="1"/>
</dbReference>
<dbReference type="PRINTS" id="PR00468">
    <property type="entry name" value="PLTLPOXGNASE"/>
</dbReference>
<dbReference type="SUPFAM" id="SSF48484">
    <property type="entry name" value="Lipoxigenase"/>
    <property type="match status" value="1"/>
</dbReference>
<dbReference type="ExpressionAtlas" id="R7WF69">
    <property type="expression patterns" value="baseline"/>
</dbReference>
<dbReference type="InterPro" id="IPR036392">
    <property type="entry name" value="PLAT/LH2_dom_sf"/>
</dbReference>
<dbReference type="Gene3D" id="4.10.372.10">
    <property type="entry name" value="Lipoxygenase-1, Domain 3"/>
    <property type="match status" value="1"/>
</dbReference>
<evidence type="ECO:0000256" key="6">
    <source>
        <dbReference type="ARBA" id="ARBA00022964"/>
    </source>
</evidence>
<evidence type="ECO:0000256" key="7">
    <source>
        <dbReference type="ARBA" id="ARBA00023002"/>
    </source>
</evidence>
<dbReference type="InterPro" id="IPR036226">
    <property type="entry name" value="LipOase_C_sf"/>
</dbReference>
<dbReference type="InterPro" id="IPR027433">
    <property type="entry name" value="Lipoxygenase_dom_3"/>
</dbReference>
<keyword evidence="6" id="KW-0223">Dioxygenase</keyword>
<dbReference type="InterPro" id="IPR001246">
    <property type="entry name" value="LipOase_plant"/>
</dbReference>
<comment type="similarity">
    <text evidence="1">Belongs to the lipoxygenase family.</text>
</comment>
<feature type="compositionally biased region" description="Basic and acidic residues" evidence="11">
    <location>
        <begin position="312"/>
        <end position="326"/>
    </location>
</feature>
<name>R7WF69_AEGTA</name>
<dbReference type="Gene3D" id="4.10.375.10">
    <property type="entry name" value="Lipoxygenase-1, Domain 2"/>
    <property type="match status" value="1"/>
</dbReference>
<keyword evidence="7" id="KW-0560">Oxidoreductase</keyword>
<dbReference type="InterPro" id="IPR042057">
    <property type="entry name" value="Lipoxy_PLAT/LH2"/>
</dbReference>
<dbReference type="GO" id="GO:0046872">
    <property type="term" value="F:metal ion binding"/>
    <property type="evidence" value="ECO:0007669"/>
    <property type="project" value="UniProtKB-KW"/>
</dbReference>
<dbReference type="CDD" id="cd01751">
    <property type="entry name" value="PLAT_LH2"/>
    <property type="match status" value="1"/>
</dbReference>
<evidence type="ECO:0000256" key="11">
    <source>
        <dbReference type="SAM" id="MobiDB-lite"/>
    </source>
</evidence>
<dbReference type="Pfam" id="PF00305">
    <property type="entry name" value="Lipoxygenase"/>
    <property type="match status" value="1"/>
</dbReference>
<evidence type="ECO:0000256" key="1">
    <source>
        <dbReference type="ARBA" id="ARBA00009419"/>
    </source>
</evidence>
<sequence>MSLPQLKPSSLQSHHRTIASRRILPSSSSTCSSSRLPSSSLSAGRPGRRCARALGGGGQLIVRCASVGSSEVVPASSSIGGGGASSDMAGKGGASVRVKAVATVKVTVGGFLDGLRPSRTMDDVNDLIGRSMELELVSAELDAKTGKEKQTIKSYAHKVADNDLHIVTYEADFNVPAGFGPVGAVLVANEHGTEMFLEDVKVVTAGGNSDVIRCDSWLPPKSGDAKRVFFANKPYLPSQTPPGLQGYRKNDLAKKRGDGTGQRKATDRVYDYDVYNDLGSGEELGAAGARPVLGGNKQFPYPRRCRTGRPRSTKDPQSETRSGDVYVPRDEAFSEEKNVQFSVKTLQSVLHAAVPAVQSTLIDPNQGFPSFFVIDKLFEDGVELPRAEELGFLRAAVPRLLEFLRDGPGDKVLLFDAPANVQKDKFAWLRDEEFARETLAGINPYAIELVKEFPLKSKLDPAVYGPAESAITAELLEAQMGHTMTVAEAVKSKRLFMLDFHDLFLPYVHKIRALQRTTMYARELSSVAYDKLWRFDMEALPADLVRRGMAEEDPTAEHGLKLAIKDYPFANDGLLIWDAIKGWVQAYVSRYYPTAASVSGDAELQAFWTEVRTEGHGDKKDAPWWPKLDTPESLAHTLTTIIWVAAAHHAAVNFGQHDFGGYFPNRPSIARTNMPVEEPVDAAAFEKFLDNPDQALRECFPSQVQATLVRAVLDVLSSHSPDEEYLGGMETAPWGEDTTVRAAYLRFNEQLKAVEGIIDGRNKNRKLKNRCGAGIVPYQLMKPFSQPGVTGKGIPNSTSI</sequence>
<dbReference type="GO" id="GO:0016702">
    <property type="term" value="F:oxidoreductase activity, acting on single donors with incorporation of molecular oxygen, incorporation of two atoms of oxygen"/>
    <property type="evidence" value="ECO:0007669"/>
    <property type="project" value="InterPro"/>
</dbReference>
<keyword evidence="9" id="KW-0275">Fatty acid biosynthesis</keyword>
<dbReference type="EnsemblPlants" id="EMT18654">
    <property type="protein sequence ID" value="EMT18654"/>
    <property type="gene ID" value="F775_18268"/>
</dbReference>
<feature type="region of interest" description="Disordered" evidence="11">
    <location>
        <begin position="289"/>
        <end position="326"/>
    </location>
</feature>
<feature type="region of interest" description="Disordered" evidence="11">
    <location>
        <begin position="1"/>
        <end position="47"/>
    </location>
</feature>
<evidence type="ECO:0000256" key="3">
    <source>
        <dbReference type="ARBA" id="ARBA00022723"/>
    </source>
</evidence>
<dbReference type="InterPro" id="IPR000907">
    <property type="entry name" value="LipOase"/>
</dbReference>
<dbReference type="AlphaFoldDB" id="R7WF69"/>
<keyword evidence="5" id="KW-0276">Fatty acid metabolism</keyword>
<feature type="region of interest" description="Disordered" evidence="11">
    <location>
        <begin position="239"/>
        <end position="265"/>
    </location>
</feature>
<keyword evidence="8" id="KW-0443">Lipid metabolism</keyword>
<comment type="caution">
    <text evidence="10">Lacks conserved residue(s) required for the propagation of feature annotation.</text>
</comment>
<dbReference type="SUPFAM" id="SSF49723">
    <property type="entry name" value="Lipase/lipooxygenase domain (PLAT/LH2 domain)"/>
    <property type="match status" value="1"/>
</dbReference>
<evidence type="ECO:0000313" key="12">
    <source>
        <dbReference type="EnsemblPlants" id="EMT18654"/>
    </source>
</evidence>
<protein>
    <submittedName>
        <fullName evidence="12">Putative lipoxygenase 8, chloroplastic</fullName>
    </submittedName>
</protein>
<dbReference type="Gene3D" id="1.20.245.10">
    <property type="entry name" value="Lipoxygenase-1, Domain 5"/>
    <property type="match status" value="1"/>
</dbReference>
<feature type="compositionally biased region" description="Low complexity" evidence="11">
    <location>
        <begin position="1"/>
        <end position="12"/>
    </location>
</feature>
<feature type="compositionally biased region" description="Basic and acidic residues" evidence="11">
    <location>
        <begin position="248"/>
        <end position="258"/>
    </location>
</feature>
<evidence type="ECO:0000256" key="5">
    <source>
        <dbReference type="ARBA" id="ARBA00022832"/>
    </source>
</evidence>
<evidence type="ECO:0000256" key="9">
    <source>
        <dbReference type="ARBA" id="ARBA00023160"/>
    </source>
</evidence>
<accession>R7WF69</accession>
<evidence type="ECO:0000256" key="8">
    <source>
        <dbReference type="ARBA" id="ARBA00023098"/>
    </source>
</evidence>
<dbReference type="PANTHER" id="PTHR11771">
    <property type="entry name" value="LIPOXYGENASE"/>
    <property type="match status" value="1"/>
</dbReference>
<dbReference type="InterPro" id="IPR001024">
    <property type="entry name" value="PLAT/LH2_dom"/>
</dbReference>
<dbReference type="InterPro" id="IPR013819">
    <property type="entry name" value="LipOase_C"/>
</dbReference>
<proteinExistence type="inferred from homology"/>